<dbReference type="EMBL" id="FNHQ01000013">
    <property type="protein sequence ID" value="SDM77558.1"/>
    <property type="molecule type" value="Genomic_DNA"/>
</dbReference>
<accession>A0A1G9VZ32</accession>
<keyword evidence="2" id="KW-0285">Flavoprotein</keyword>
<dbReference type="Pfam" id="PF02913">
    <property type="entry name" value="FAD-oxidase_C"/>
    <property type="match status" value="1"/>
</dbReference>
<evidence type="ECO:0000256" key="4">
    <source>
        <dbReference type="ARBA" id="ARBA00023002"/>
    </source>
</evidence>
<dbReference type="InterPro" id="IPR016164">
    <property type="entry name" value="FAD-linked_Oxase-like_C"/>
</dbReference>
<dbReference type="PANTHER" id="PTHR42934">
    <property type="entry name" value="GLYCOLATE OXIDASE SUBUNIT GLCD"/>
    <property type="match status" value="1"/>
</dbReference>
<name>A0A1G9VZ32_9FIRM</name>
<dbReference type="STRING" id="349095.SAMN05660299_01515"/>
<feature type="domain" description="FAD-binding PCMH-type" evidence="5">
    <location>
        <begin position="44"/>
        <end position="223"/>
    </location>
</feature>
<dbReference type="FunFam" id="1.10.45.10:FF:000001">
    <property type="entry name" value="D-lactate dehydrogenase mitochondrial"/>
    <property type="match status" value="1"/>
</dbReference>
<dbReference type="SUPFAM" id="SSF55103">
    <property type="entry name" value="FAD-linked oxidases, C-terminal domain"/>
    <property type="match status" value="1"/>
</dbReference>
<dbReference type="SUPFAM" id="SSF56176">
    <property type="entry name" value="FAD-binding/transporter-associated domain-like"/>
    <property type="match status" value="1"/>
</dbReference>
<dbReference type="InterPro" id="IPR016169">
    <property type="entry name" value="FAD-bd_PCMH_sub2"/>
</dbReference>
<sequence>MRQYHPVTYEVVKALQAVVGEKYVKTDADTLDKYKLDENLDPTFWRLPEVVVSAGSTEEVAKVMQIANQYGVPVTPRSAGTSVSCGAIPTYHGIVLLLERMNQIREINEEGMYMVVEAGVRTIDIQNLAHEKGLMYAGDPCSSDSCLIGGNLATNAGGNKAVRYGTTRHQVYSVEVVLPNGKVTTLGATLKKCSTGFCLDQLIIGSEGTLGIITKATLKLVPLAPYKLDVLAVFTDLAKATALVPKLVKAGLNPTSVEFMDNNFVRSASDYSDLKLPHYEDGCYDIVSIETFNEDELDDKMEKLSAICEECGATDVLEADDRVWQVRRNCLESTRSLSEVQTSEDLVVPVTKIAACIQALVKESEQYDFRVFCLAHAGDGNLHFQILKCDMSDAEWERQLEEFRHTAYRYVYDLGGRLSGEHGIGMKRVCYMEEYTDPVEMELMKTIKGAMDPNWILNPGKVFNPVEKQ</sequence>
<dbReference type="PANTHER" id="PTHR42934:SF2">
    <property type="entry name" value="GLYCOLATE OXIDASE SUBUNIT GLCD"/>
    <property type="match status" value="1"/>
</dbReference>
<evidence type="ECO:0000313" key="6">
    <source>
        <dbReference type="EMBL" id="SDM77558.1"/>
    </source>
</evidence>
<evidence type="ECO:0000256" key="2">
    <source>
        <dbReference type="ARBA" id="ARBA00022630"/>
    </source>
</evidence>
<keyword evidence="7" id="KW-1185">Reference proteome</keyword>
<keyword evidence="4" id="KW-0560">Oxidoreductase</keyword>
<evidence type="ECO:0000256" key="1">
    <source>
        <dbReference type="ARBA" id="ARBA00001974"/>
    </source>
</evidence>
<protein>
    <submittedName>
        <fullName evidence="6">Glycolate oxidase</fullName>
    </submittedName>
</protein>
<dbReference type="InterPro" id="IPR006094">
    <property type="entry name" value="Oxid_FAD_bind_N"/>
</dbReference>
<dbReference type="RefSeq" id="WP_091650124.1">
    <property type="nucleotide sequence ID" value="NZ_FNHQ01000013.1"/>
</dbReference>
<gene>
    <name evidence="6" type="ORF">SAMN05660299_01515</name>
</gene>
<dbReference type="Gene3D" id="3.30.70.2740">
    <property type="match status" value="1"/>
</dbReference>
<dbReference type="Proteomes" id="UP000199309">
    <property type="component" value="Unassembled WGS sequence"/>
</dbReference>
<dbReference type="AlphaFoldDB" id="A0A1G9VZ32"/>
<proteinExistence type="predicted"/>
<dbReference type="InterPro" id="IPR051914">
    <property type="entry name" value="FAD-linked_OxidoTrans_Type4"/>
</dbReference>
<dbReference type="Gene3D" id="3.30.465.10">
    <property type="match status" value="1"/>
</dbReference>
<dbReference type="OrthoDB" id="9767256at2"/>
<dbReference type="GO" id="GO:0071949">
    <property type="term" value="F:FAD binding"/>
    <property type="evidence" value="ECO:0007669"/>
    <property type="project" value="InterPro"/>
</dbReference>
<evidence type="ECO:0000259" key="5">
    <source>
        <dbReference type="PROSITE" id="PS51387"/>
    </source>
</evidence>
<comment type="cofactor">
    <cofactor evidence="1">
        <name>FAD</name>
        <dbReference type="ChEBI" id="CHEBI:57692"/>
    </cofactor>
</comment>
<keyword evidence="3" id="KW-0274">FAD</keyword>
<dbReference type="Gene3D" id="1.10.45.10">
    <property type="entry name" value="Vanillyl-alcohol Oxidase, Chain A, domain 4"/>
    <property type="match status" value="1"/>
</dbReference>
<evidence type="ECO:0000256" key="3">
    <source>
        <dbReference type="ARBA" id="ARBA00022827"/>
    </source>
</evidence>
<evidence type="ECO:0000313" key="7">
    <source>
        <dbReference type="Proteomes" id="UP000199309"/>
    </source>
</evidence>
<dbReference type="InterPro" id="IPR016166">
    <property type="entry name" value="FAD-bd_PCMH"/>
</dbReference>
<reference evidence="7" key="1">
    <citation type="submission" date="2016-10" db="EMBL/GenBank/DDBJ databases">
        <authorList>
            <person name="Varghese N."/>
            <person name="Submissions S."/>
        </authorList>
    </citation>
    <scope>NUCLEOTIDE SEQUENCE [LARGE SCALE GENOMIC DNA]</scope>
    <source>
        <strain evidence="7">DSM 16981</strain>
    </source>
</reference>
<dbReference type="InterPro" id="IPR036318">
    <property type="entry name" value="FAD-bd_PCMH-like_sf"/>
</dbReference>
<dbReference type="InterPro" id="IPR016171">
    <property type="entry name" value="Vanillyl_alc_oxidase_C-sub2"/>
</dbReference>
<organism evidence="6 7">
    <name type="scientific">Megasphaera paucivorans</name>
    <dbReference type="NCBI Taxonomy" id="349095"/>
    <lineage>
        <taxon>Bacteria</taxon>
        <taxon>Bacillati</taxon>
        <taxon>Bacillota</taxon>
        <taxon>Negativicutes</taxon>
        <taxon>Veillonellales</taxon>
        <taxon>Veillonellaceae</taxon>
        <taxon>Megasphaera</taxon>
    </lineage>
</organism>
<dbReference type="PROSITE" id="PS51387">
    <property type="entry name" value="FAD_PCMH"/>
    <property type="match status" value="1"/>
</dbReference>
<dbReference type="Pfam" id="PF01565">
    <property type="entry name" value="FAD_binding_4"/>
    <property type="match status" value="1"/>
</dbReference>
<dbReference type="GO" id="GO:0016491">
    <property type="term" value="F:oxidoreductase activity"/>
    <property type="evidence" value="ECO:0007669"/>
    <property type="project" value="UniProtKB-KW"/>
</dbReference>
<dbReference type="InterPro" id="IPR004113">
    <property type="entry name" value="FAD-bd_oxidored_4_C"/>
</dbReference>